<comment type="caution">
    <text evidence="1">The sequence shown here is derived from an EMBL/GenBank/DDBJ whole genome shotgun (WGS) entry which is preliminary data.</text>
</comment>
<dbReference type="GO" id="GO:0005615">
    <property type="term" value="C:extracellular space"/>
    <property type="evidence" value="ECO:0007669"/>
    <property type="project" value="TreeGrafter"/>
</dbReference>
<evidence type="ECO:0000313" key="2">
    <source>
        <dbReference type="Proteomes" id="UP001381693"/>
    </source>
</evidence>
<sequence length="361" mass="40951">MGTDAVSRGNLRRHMPQTFKYLTKDLRGIDLQGYNKVGDNTDPNLTAMLMGQHGHTHHNVSCVSKTGGARYDDCPIIWKHFDKKGYVTAFGEDAPWMGVFHYQKAGFCKQPTDYYNRPYFYASETQIGHNDGAGGSNGILCQGGKLSSEVIHSYSLKIAEHLRDMPYFGFYWTASATHDYLDGATVVDKPHLKYLKRLKKKGYLEHTILFFISDHGLRWGDFRSTYAGMLEERLPYVIMVFPEWFTQKYPQAIANLRSNTRRLTSNFDIYVTLLDIVNQAYADPAKSAPVIPQRGLSLFKLVPANRTCEDAGVPEHYCACEHTREVDPSNPKLLEAAKETLKDINTGLLRFKQCAQLSINK</sequence>
<dbReference type="SUPFAM" id="SSF53649">
    <property type="entry name" value="Alkaline phosphatase-like"/>
    <property type="match status" value="1"/>
</dbReference>
<proteinExistence type="predicted"/>
<accession>A0AAN8XJE4</accession>
<dbReference type="Gene3D" id="3.40.720.10">
    <property type="entry name" value="Alkaline Phosphatase, subunit A"/>
    <property type="match status" value="1"/>
</dbReference>
<organism evidence="1 2">
    <name type="scientific">Halocaridina rubra</name>
    <name type="common">Hawaiian red shrimp</name>
    <dbReference type="NCBI Taxonomy" id="373956"/>
    <lineage>
        <taxon>Eukaryota</taxon>
        <taxon>Metazoa</taxon>
        <taxon>Ecdysozoa</taxon>
        <taxon>Arthropoda</taxon>
        <taxon>Crustacea</taxon>
        <taxon>Multicrustacea</taxon>
        <taxon>Malacostraca</taxon>
        <taxon>Eumalacostraca</taxon>
        <taxon>Eucarida</taxon>
        <taxon>Decapoda</taxon>
        <taxon>Pleocyemata</taxon>
        <taxon>Caridea</taxon>
        <taxon>Atyoidea</taxon>
        <taxon>Atyidae</taxon>
        <taxon>Halocaridina</taxon>
    </lineage>
</organism>
<dbReference type="InterPro" id="IPR004245">
    <property type="entry name" value="DUF229"/>
</dbReference>
<dbReference type="AlphaFoldDB" id="A0AAN8XJE4"/>
<protein>
    <submittedName>
        <fullName evidence="1">Uncharacterized protein</fullName>
    </submittedName>
</protein>
<dbReference type="PANTHER" id="PTHR10974">
    <property type="entry name" value="FI08016P-RELATED"/>
    <property type="match status" value="1"/>
</dbReference>
<reference evidence="1 2" key="1">
    <citation type="submission" date="2023-11" db="EMBL/GenBank/DDBJ databases">
        <title>Halocaridina rubra genome assembly.</title>
        <authorList>
            <person name="Smith C."/>
        </authorList>
    </citation>
    <scope>NUCLEOTIDE SEQUENCE [LARGE SCALE GENOMIC DNA]</scope>
    <source>
        <strain evidence="1">EP-1</strain>
        <tissue evidence="1">Whole</tissue>
    </source>
</reference>
<dbReference type="PANTHER" id="PTHR10974:SF1">
    <property type="entry name" value="FI08016P-RELATED"/>
    <property type="match status" value="1"/>
</dbReference>
<dbReference type="Pfam" id="PF02995">
    <property type="entry name" value="DUF229"/>
    <property type="match status" value="1"/>
</dbReference>
<feature type="non-terminal residue" evidence="1">
    <location>
        <position position="361"/>
    </location>
</feature>
<name>A0AAN8XJE4_HALRR</name>
<dbReference type="CDD" id="cd16021">
    <property type="entry name" value="ALP_like"/>
    <property type="match status" value="1"/>
</dbReference>
<gene>
    <name evidence="1" type="ORF">SK128_009527</name>
</gene>
<dbReference type="Proteomes" id="UP001381693">
    <property type="component" value="Unassembled WGS sequence"/>
</dbReference>
<evidence type="ECO:0000313" key="1">
    <source>
        <dbReference type="EMBL" id="KAK7083891.1"/>
    </source>
</evidence>
<keyword evidence="2" id="KW-1185">Reference proteome</keyword>
<dbReference type="EMBL" id="JAXCGZ010002444">
    <property type="protein sequence ID" value="KAK7083891.1"/>
    <property type="molecule type" value="Genomic_DNA"/>
</dbReference>
<dbReference type="InterPro" id="IPR017850">
    <property type="entry name" value="Alkaline_phosphatase_core_sf"/>
</dbReference>
<dbReference type="FunFam" id="3.40.720.10:FF:000017">
    <property type="entry name" value="Predicted protein"/>
    <property type="match status" value="1"/>
</dbReference>